<dbReference type="AlphaFoldDB" id="A0A8C0X190"/>
<reference evidence="1" key="1">
    <citation type="submission" date="2023-09" db="UniProtKB">
        <authorList>
            <consortium name="Ensembl"/>
        </authorList>
    </citation>
    <scope>IDENTIFICATION</scope>
</reference>
<protein>
    <submittedName>
        <fullName evidence="1">Uncharacterized protein</fullName>
    </submittedName>
</protein>
<sequence length="59" mass="6658">MAPSVFKAVIVTLTSIFHPPFYKDHCDDTGPPGQSKIGLNMCPQHFCQYTKDIDFIKLD</sequence>
<proteinExistence type="predicted"/>
<organism evidence="1">
    <name type="scientific">Castor canadensis</name>
    <name type="common">American beaver</name>
    <dbReference type="NCBI Taxonomy" id="51338"/>
    <lineage>
        <taxon>Eukaryota</taxon>
        <taxon>Metazoa</taxon>
        <taxon>Chordata</taxon>
        <taxon>Craniata</taxon>
        <taxon>Vertebrata</taxon>
        <taxon>Euteleostomi</taxon>
        <taxon>Mammalia</taxon>
        <taxon>Eutheria</taxon>
        <taxon>Euarchontoglires</taxon>
        <taxon>Glires</taxon>
        <taxon>Rodentia</taxon>
        <taxon>Castorimorpha</taxon>
        <taxon>Castoridae</taxon>
        <taxon>Castor</taxon>
    </lineage>
</organism>
<dbReference type="Gene3D" id="4.10.830.10">
    <property type="entry name" value="30s Ribosomal Protein S14, Chain N"/>
    <property type="match status" value="1"/>
</dbReference>
<accession>A0A8C0X190</accession>
<dbReference type="InterPro" id="IPR043140">
    <property type="entry name" value="Ribosomal_uS14_sf"/>
</dbReference>
<evidence type="ECO:0000313" key="1">
    <source>
        <dbReference type="Ensembl" id="ENSCCNP00000020662.1"/>
    </source>
</evidence>
<dbReference type="Ensembl" id="ENSCCNT00000026668.1">
    <property type="protein sequence ID" value="ENSCCNP00000020662.1"/>
    <property type="gene ID" value="ENSCCNG00000020596.1"/>
</dbReference>
<name>A0A8C0X190_CASCN</name>